<dbReference type="InterPro" id="IPR016071">
    <property type="entry name" value="Staphylococal_nuclease_OB-fold"/>
</dbReference>
<organism evidence="2">
    <name type="scientific">viral metagenome</name>
    <dbReference type="NCBI Taxonomy" id="1070528"/>
    <lineage>
        <taxon>unclassified sequences</taxon>
        <taxon>metagenomes</taxon>
        <taxon>organismal metagenomes</taxon>
    </lineage>
</organism>
<dbReference type="EMBL" id="MN741021">
    <property type="protein sequence ID" value="QHU23017.1"/>
    <property type="molecule type" value="Genomic_DNA"/>
</dbReference>
<dbReference type="Gene3D" id="2.40.50.90">
    <property type="match status" value="1"/>
</dbReference>
<dbReference type="InterPro" id="IPR035437">
    <property type="entry name" value="SNase_OB-fold_sf"/>
</dbReference>
<reference evidence="2" key="1">
    <citation type="journal article" date="2020" name="Nature">
        <title>Giant virus diversity and host interactions through global metagenomics.</title>
        <authorList>
            <person name="Schulz F."/>
            <person name="Roux S."/>
            <person name="Paez-Espino D."/>
            <person name="Jungbluth S."/>
            <person name="Walsh D.A."/>
            <person name="Denef V.J."/>
            <person name="McMahon K.D."/>
            <person name="Konstantinidis K.T."/>
            <person name="Eloe-Fadrosh E.A."/>
            <person name="Kyrpides N.C."/>
            <person name="Woyke T."/>
        </authorList>
    </citation>
    <scope>NUCLEOTIDE SEQUENCE</scope>
    <source>
        <strain evidence="2">GVMAG-S-ERX555907-63</strain>
    </source>
</reference>
<name>A0A6C0L2D6_9ZZZZ</name>
<sequence length="170" mass="19503">MGIKKKIKNFLNISSKKKNLIAENLEEATWENTNPFVPKVTYGRVIKCYDVDTCTIVSKPYDNEPIFRFNLRLSGIDGPEIRSKDPGEKQAANMAKMLLTDKILDKYVVLTNVSSDKYGRLLCKIWLDNVCINDWLLEKKVVVPYDGGTKKCPDDWLAYIIKFCPDFIEA</sequence>
<evidence type="ECO:0000313" key="2">
    <source>
        <dbReference type="EMBL" id="QHU23017.1"/>
    </source>
</evidence>
<protein>
    <recommendedName>
        <fullName evidence="1">TNase-like domain-containing protein</fullName>
    </recommendedName>
</protein>
<dbReference type="SUPFAM" id="SSF50199">
    <property type="entry name" value="Staphylococcal nuclease"/>
    <property type="match status" value="1"/>
</dbReference>
<accession>A0A6C0L2D6</accession>
<dbReference type="AlphaFoldDB" id="A0A6C0L2D6"/>
<evidence type="ECO:0000259" key="1">
    <source>
        <dbReference type="Pfam" id="PF00565"/>
    </source>
</evidence>
<dbReference type="Pfam" id="PF00565">
    <property type="entry name" value="SNase"/>
    <property type="match status" value="1"/>
</dbReference>
<feature type="domain" description="TNase-like" evidence="1">
    <location>
        <begin position="71"/>
        <end position="139"/>
    </location>
</feature>
<proteinExistence type="predicted"/>